<dbReference type="GO" id="GO:0070530">
    <property type="term" value="F:K63-linked polyubiquitin modification-dependent protein binding"/>
    <property type="evidence" value="ECO:0007669"/>
    <property type="project" value="TreeGrafter"/>
</dbReference>
<dbReference type="GO" id="GO:0070536">
    <property type="term" value="P:protein K63-linked deubiquitination"/>
    <property type="evidence" value="ECO:0007669"/>
    <property type="project" value="TreeGrafter"/>
</dbReference>
<evidence type="ECO:0000256" key="5">
    <source>
        <dbReference type="ARBA" id="ARBA00022723"/>
    </source>
</evidence>
<feature type="region of interest" description="Disordered" evidence="11">
    <location>
        <begin position="722"/>
        <end position="772"/>
    </location>
</feature>
<dbReference type="EC" id="3.4.19.12" evidence="3"/>
<feature type="compositionally biased region" description="Polar residues" evidence="11">
    <location>
        <begin position="595"/>
        <end position="605"/>
    </location>
</feature>
<comment type="caution">
    <text evidence="13">The sequence shown here is derived from an EMBL/GenBank/DDBJ whole genome shotgun (WGS) entry which is preliminary data.</text>
</comment>
<dbReference type="InterPro" id="IPR003323">
    <property type="entry name" value="OTU_dom"/>
</dbReference>
<dbReference type="GO" id="GO:0071108">
    <property type="term" value="P:protein K48-linked deubiquitination"/>
    <property type="evidence" value="ECO:0007669"/>
    <property type="project" value="TreeGrafter"/>
</dbReference>
<keyword evidence="7" id="KW-0833">Ubl conjugation pathway</keyword>
<evidence type="ECO:0000256" key="7">
    <source>
        <dbReference type="ARBA" id="ARBA00022786"/>
    </source>
</evidence>
<dbReference type="OrthoDB" id="205358at2759"/>
<dbReference type="GO" id="GO:0004843">
    <property type="term" value="F:cysteine-type deubiquitinase activity"/>
    <property type="evidence" value="ECO:0007669"/>
    <property type="project" value="UniProtKB-EC"/>
</dbReference>
<keyword evidence="4" id="KW-0645">Protease</keyword>
<keyword evidence="8" id="KW-0378">Hydrolase</keyword>
<keyword evidence="9" id="KW-0788">Thiol protease</keyword>
<reference evidence="13 14" key="1">
    <citation type="journal article" date="2014" name="Mol. Plant">
        <title>Chromosome Scale Genome Assembly and Transcriptome Profiling of Nannochloropsis gaditana in Nitrogen Depletion.</title>
        <authorList>
            <person name="Corteggiani Carpinelli E."/>
            <person name="Telatin A."/>
            <person name="Vitulo N."/>
            <person name="Forcato C."/>
            <person name="D'Angelo M."/>
            <person name="Schiavon R."/>
            <person name="Vezzi A."/>
            <person name="Giacometti G.M."/>
            <person name="Morosinotto T."/>
            <person name="Valle G."/>
        </authorList>
    </citation>
    <scope>NUCLEOTIDE SEQUENCE [LARGE SCALE GENOMIC DNA]</scope>
    <source>
        <strain evidence="13 14">B-31</strain>
    </source>
</reference>
<evidence type="ECO:0000256" key="4">
    <source>
        <dbReference type="ARBA" id="ARBA00022670"/>
    </source>
</evidence>
<dbReference type="PROSITE" id="PS50802">
    <property type="entry name" value="OTU"/>
    <property type="match status" value="1"/>
</dbReference>
<evidence type="ECO:0000256" key="8">
    <source>
        <dbReference type="ARBA" id="ARBA00022801"/>
    </source>
</evidence>
<keyword evidence="14" id="KW-1185">Reference proteome</keyword>
<evidence type="ECO:0000256" key="3">
    <source>
        <dbReference type="ARBA" id="ARBA00012759"/>
    </source>
</evidence>
<dbReference type="GO" id="GO:0035871">
    <property type="term" value="P:protein K11-linked deubiquitination"/>
    <property type="evidence" value="ECO:0007669"/>
    <property type="project" value="TreeGrafter"/>
</dbReference>
<feature type="compositionally biased region" description="Pro residues" evidence="11">
    <location>
        <begin position="83"/>
        <end position="99"/>
    </location>
</feature>
<dbReference type="CDD" id="cd22750">
    <property type="entry name" value="OTU_C64"/>
    <property type="match status" value="1"/>
</dbReference>
<feature type="region of interest" description="Disordered" evidence="11">
    <location>
        <begin position="65"/>
        <end position="102"/>
    </location>
</feature>
<accession>W7U3Q2</accession>
<keyword evidence="5" id="KW-0479">Metal-binding</keyword>
<protein>
    <recommendedName>
        <fullName evidence="3">ubiquitinyl hydrolase 1</fullName>
        <ecNumber evidence="3">3.4.19.12</ecNumber>
    </recommendedName>
</protein>
<dbReference type="AlphaFoldDB" id="W7U3Q2"/>
<dbReference type="GO" id="GO:0005737">
    <property type="term" value="C:cytoplasm"/>
    <property type="evidence" value="ECO:0007669"/>
    <property type="project" value="TreeGrafter"/>
</dbReference>
<evidence type="ECO:0000256" key="9">
    <source>
        <dbReference type="ARBA" id="ARBA00022807"/>
    </source>
</evidence>
<dbReference type="EMBL" id="AZIL01000431">
    <property type="protein sequence ID" value="EWM27526.1"/>
    <property type="molecule type" value="Genomic_DNA"/>
</dbReference>
<proteinExistence type="inferred from homology"/>
<name>W7U3Q2_9STRA</name>
<comment type="catalytic activity">
    <reaction evidence="1">
        <text>Thiol-dependent hydrolysis of ester, thioester, amide, peptide and isopeptide bonds formed by the C-terminal Gly of ubiquitin (a 76-residue protein attached to proteins as an intracellular targeting signal).</text>
        <dbReference type="EC" id="3.4.19.12"/>
    </reaction>
</comment>
<evidence type="ECO:0000256" key="2">
    <source>
        <dbReference type="ARBA" id="ARBA00005865"/>
    </source>
</evidence>
<dbReference type="GO" id="GO:0071947">
    <property type="term" value="P:protein deubiquitination involved in ubiquitin-dependent protein catabolic process"/>
    <property type="evidence" value="ECO:0007669"/>
    <property type="project" value="TreeGrafter"/>
</dbReference>
<evidence type="ECO:0000313" key="14">
    <source>
        <dbReference type="Proteomes" id="UP000019335"/>
    </source>
</evidence>
<dbReference type="GO" id="GO:0008270">
    <property type="term" value="F:zinc ion binding"/>
    <property type="evidence" value="ECO:0007669"/>
    <property type="project" value="UniProtKB-KW"/>
</dbReference>
<dbReference type="GO" id="GO:0005634">
    <property type="term" value="C:nucleus"/>
    <property type="evidence" value="ECO:0007669"/>
    <property type="project" value="TreeGrafter"/>
</dbReference>
<feature type="region of interest" description="Disordered" evidence="11">
    <location>
        <begin position="566"/>
        <end position="694"/>
    </location>
</feature>
<feature type="domain" description="OTU" evidence="12">
    <location>
        <begin position="256"/>
        <end position="454"/>
    </location>
</feature>
<organism evidence="13 14">
    <name type="scientific">Nannochloropsis gaditana</name>
    <dbReference type="NCBI Taxonomy" id="72520"/>
    <lineage>
        <taxon>Eukaryota</taxon>
        <taxon>Sar</taxon>
        <taxon>Stramenopiles</taxon>
        <taxon>Ochrophyta</taxon>
        <taxon>Eustigmatophyceae</taxon>
        <taxon>Eustigmatales</taxon>
        <taxon>Monodopsidaceae</taxon>
        <taxon>Nannochloropsis</taxon>
    </lineage>
</organism>
<evidence type="ECO:0000256" key="6">
    <source>
        <dbReference type="ARBA" id="ARBA00022771"/>
    </source>
</evidence>
<comment type="similarity">
    <text evidence="2">Belongs to the peptidase C64 family.</text>
</comment>
<dbReference type="PANTHER" id="PTHR13367">
    <property type="entry name" value="UBIQUITIN THIOESTERASE"/>
    <property type="match status" value="1"/>
</dbReference>
<dbReference type="PANTHER" id="PTHR13367:SF27">
    <property type="entry name" value="OTU DOMAIN-CONTAINING PROTEIN"/>
    <property type="match status" value="1"/>
</dbReference>
<gene>
    <name evidence="13" type="ORF">Naga_100101g4</name>
</gene>
<keyword evidence="6" id="KW-0863">Zinc-finger</keyword>
<feature type="compositionally biased region" description="Low complexity" evidence="11">
    <location>
        <begin position="70"/>
        <end position="82"/>
    </location>
</feature>
<dbReference type="Pfam" id="PF02338">
    <property type="entry name" value="OTU"/>
    <property type="match status" value="1"/>
</dbReference>
<evidence type="ECO:0000256" key="11">
    <source>
        <dbReference type="SAM" id="MobiDB-lite"/>
    </source>
</evidence>
<evidence type="ECO:0000256" key="1">
    <source>
        <dbReference type="ARBA" id="ARBA00000707"/>
    </source>
</evidence>
<feature type="compositionally biased region" description="Basic and acidic residues" evidence="11">
    <location>
        <begin position="613"/>
        <end position="636"/>
    </location>
</feature>
<feature type="compositionally biased region" description="Low complexity" evidence="11">
    <location>
        <begin position="584"/>
        <end position="593"/>
    </location>
</feature>
<evidence type="ECO:0000313" key="13">
    <source>
        <dbReference type="EMBL" id="EWM27526.1"/>
    </source>
</evidence>
<keyword evidence="10" id="KW-0862">Zinc</keyword>
<evidence type="ECO:0000256" key="10">
    <source>
        <dbReference type="ARBA" id="ARBA00022833"/>
    </source>
</evidence>
<evidence type="ECO:0000259" key="12">
    <source>
        <dbReference type="PROSITE" id="PS50802"/>
    </source>
</evidence>
<feature type="compositionally biased region" description="Low complexity" evidence="11">
    <location>
        <begin position="734"/>
        <end position="744"/>
    </location>
</feature>
<dbReference type="InterPro" id="IPR051346">
    <property type="entry name" value="OTU_Deubiquitinase"/>
</dbReference>
<sequence>MQIKEKAYTSQRKFYHLIRTQLDPNYVTQSIIMPRTIGVHSHLSMGRLFAVSAVNVWLGPPKKTEYETDATSSTSTSISSSSPPSPAGGPTSLPPPPAPLHAAPRRLHRTLSFRGGDDVTEALHMELEHSLLEVVEVPAKEVEQEPKLDEGDGHSLTPSTSFSCNHFALAKPSTPIHLPEVANEDLHRSLTSLNCAQGPYVLGDGVCHTTFSLLPLLRELPRQSRKSLLNDVIDLSPTRNLERAGRINWHAGCAMLVALRTESDGNCLAHAAALGCWGVHDRKLLLRSAIRSFLINDPASKEGRVHPVMARGTGGKRLVRLIRKSWEEELGKYGVQLEKGALDSEWAVLAKQAENSTMENGLTSAGSLCQGRDLKDHDSFAYLEAAHIYVLAHVLRRPIIVLATDWVDAKGRQLALAEEIAGVYLPLELPRQNCSRMPLVLAYDNFHFSPLLPVDPSLPSYLPLVTSSARPDELLPMPFYVPGERNKHLRAAVLKHYLACTVLADGVLAASIQHPEAPKEPRMSPFSAASFPADGLLSLLLSNIIEEEEFQLGKMRERGGAFPRKISAAVQSRRRSDSSPPRPLSLSSLPVLSARENSGKQQHQEAGQGLPQGRKDLRGQQREQRHLQNKAQERKVQNQGTTRQEKQQHQRKQNQEICKSSSCSSLGRRATSLGDSSVPVKNYGNGDQDSCNDRLVKDQPTFTQQLYENKELVMALKLYWQSKQEDRQSRRQVRSSSSTMTSTAPSPPKTVSTPPAVQPVDATAIRLPLPSG</sequence>
<dbReference type="Proteomes" id="UP000019335">
    <property type="component" value="Chromosome 6"/>
</dbReference>